<evidence type="ECO:0000313" key="1">
    <source>
        <dbReference type="EMBL" id="KAG2216344.1"/>
    </source>
</evidence>
<name>A0A8H7RR99_9FUNG</name>
<organism evidence="1 2">
    <name type="scientific">Circinella minor</name>
    <dbReference type="NCBI Taxonomy" id="1195481"/>
    <lineage>
        <taxon>Eukaryota</taxon>
        <taxon>Fungi</taxon>
        <taxon>Fungi incertae sedis</taxon>
        <taxon>Mucoromycota</taxon>
        <taxon>Mucoromycotina</taxon>
        <taxon>Mucoromycetes</taxon>
        <taxon>Mucorales</taxon>
        <taxon>Lichtheimiaceae</taxon>
        <taxon>Circinella</taxon>
    </lineage>
</organism>
<dbReference type="OrthoDB" id="2287834at2759"/>
<dbReference type="EMBL" id="JAEPRB010000418">
    <property type="protein sequence ID" value="KAG2216344.1"/>
    <property type="molecule type" value="Genomic_DNA"/>
</dbReference>
<keyword evidence="2" id="KW-1185">Reference proteome</keyword>
<dbReference type="AlphaFoldDB" id="A0A8H7RR99"/>
<comment type="caution">
    <text evidence="1">The sequence shown here is derived from an EMBL/GenBank/DDBJ whole genome shotgun (WGS) entry which is preliminary data.</text>
</comment>
<reference evidence="1 2" key="1">
    <citation type="submission" date="2020-12" db="EMBL/GenBank/DDBJ databases">
        <title>Metabolic potential, ecology and presence of endohyphal bacteria is reflected in genomic diversity of Mucoromycotina.</title>
        <authorList>
            <person name="Muszewska A."/>
            <person name="Okrasinska A."/>
            <person name="Steczkiewicz K."/>
            <person name="Drgas O."/>
            <person name="Orlowska M."/>
            <person name="Perlinska-Lenart U."/>
            <person name="Aleksandrzak-Piekarczyk T."/>
            <person name="Szatraj K."/>
            <person name="Zielenkiewicz U."/>
            <person name="Pilsyk S."/>
            <person name="Malc E."/>
            <person name="Mieczkowski P."/>
            <person name="Kruszewska J.S."/>
            <person name="Biernat P."/>
            <person name="Pawlowska J."/>
        </authorList>
    </citation>
    <scope>NUCLEOTIDE SEQUENCE [LARGE SCALE GENOMIC DNA]</scope>
    <source>
        <strain evidence="1 2">CBS 142.35</strain>
    </source>
</reference>
<accession>A0A8H7RR99</accession>
<sequence>MKPQHSIIEINTTPTVPADTCPMKRARGRPKKTNQQDLNSITNITNASMALNSHANVSVTNANSLRDLSELDTALEVLSRKVRPSTALAYRQPIAHWKCTYTKYVAIGSDVRTQIYLRNDNEPSSSVTLPQLTEAAPFSRDGKAKMLIVPLSYESVNQYKKVLMFLHEFQSTQHSIEWPSPKRTKNLIDIIKEYKCSLVYDQVQTNANRAAHCVIQDSYKSGQLIKILKSLWTANSKLGLREMFSISARYHMLPQDQDLRNLNFADCFCTIIPKKQHRGTIYLCPGTLTLKPPH</sequence>
<proteinExistence type="predicted"/>
<dbReference type="Proteomes" id="UP000646827">
    <property type="component" value="Unassembled WGS sequence"/>
</dbReference>
<protein>
    <submittedName>
        <fullName evidence="1">Uncharacterized protein</fullName>
    </submittedName>
</protein>
<evidence type="ECO:0000313" key="2">
    <source>
        <dbReference type="Proteomes" id="UP000646827"/>
    </source>
</evidence>
<gene>
    <name evidence="1" type="ORF">INT45_013010</name>
</gene>